<evidence type="ECO:0000313" key="2">
    <source>
        <dbReference type="Proteomes" id="UP000682782"/>
    </source>
</evidence>
<dbReference type="EMBL" id="CP068393">
    <property type="protein sequence ID" value="QUC66217.1"/>
    <property type="molecule type" value="Genomic_DNA"/>
</dbReference>
<gene>
    <name evidence="1" type="ORF">JYE49_10085</name>
</gene>
<keyword evidence="2" id="KW-1185">Reference proteome</keyword>
<organism evidence="1 2">
    <name type="scientific">Aristaeella hokkaidonensis</name>
    <dbReference type="NCBI Taxonomy" id="3046382"/>
    <lineage>
        <taxon>Bacteria</taxon>
        <taxon>Bacillati</taxon>
        <taxon>Bacillota</taxon>
        <taxon>Clostridia</taxon>
        <taxon>Eubacteriales</taxon>
        <taxon>Aristaeellaceae</taxon>
        <taxon>Aristaeella</taxon>
    </lineage>
</organism>
<reference evidence="1" key="1">
    <citation type="submission" date="2021-01" db="EMBL/GenBank/DDBJ databases">
        <title>Complete genome sequence of Clostridiales bacterium R-7.</title>
        <authorList>
            <person name="Mahoney-Kurpe S.C."/>
            <person name="Palevich N."/>
            <person name="Koike S."/>
            <person name="Moon C.D."/>
            <person name="Attwood G.T."/>
        </authorList>
    </citation>
    <scope>NUCLEOTIDE SEQUENCE</scope>
    <source>
        <strain evidence="1">R-7</strain>
    </source>
</reference>
<sequence>MDIQRIDNYTDTRFSKTVLEQHGAYLINGDPYEIEITGSSEATVCGKDPAAYAELIEEFRFHAPHIVRFFDDTGSPLAEYPVPEIIEVKPDQIQPSQFFVDEEKLAAIRTFIHRPEDVVIQVLPWNGRFISLDGHTRLYAAVQDGFPFVKAVISETDDWVWPFVREAERRNILSPRDLILLSHDEYEVQWNQYCDSVFAQQDPSADE</sequence>
<dbReference type="Proteomes" id="UP000682782">
    <property type="component" value="Chromosome"/>
</dbReference>
<protein>
    <submittedName>
        <fullName evidence="1">Uncharacterized protein</fullName>
    </submittedName>
</protein>
<evidence type="ECO:0000313" key="1">
    <source>
        <dbReference type="EMBL" id="QUC66217.1"/>
    </source>
</evidence>
<proteinExistence type="predicted"/>
<accession>A0AC61MVB8</accession>
<name>A0AC61MVB8_9FIRM</name>